<keyword evidence="2" id="KW-1185">Reference proteome</keyword>
<protein>
    <submittedName>
        <fullName evidence="1">Uncharacterized protein</fullName>
    </submittedName>
</protein>
<sequence>MRLSGSRKEGNRLSRWCAYLEASTMYVRDAFTLEQERLGWCKNKKREQQYCAGGGGRGGEEG</sequence>
<comment type="caution">
    <text evidence="1">The sequence shown here is derived from an EMBL/GenBank/DDBJ whole genome shotgun (WGS) entry which is preliminary data.</text>
</comment>
<evidence type="ECO:0000313" key="1">
    <source>
        <dbReference type="EMBL" id="MPC40941.1"/>
    </source>
</evidence>
<proteinExistence type="predicted"/>
<dbReference type="Proteomes" id="UP000324222">
    <property type="component" value="Unassembled WGS sequence"/>
</dbReference>
<dbReference type="EMBL" id="VSRR010004868">
    <property type="protein sequence ID" value="MPC40941.1"/>
    <property type="molecule type" value="Genomic_DNA"/>
</dbReference>
<reference evidence="1 2" key="1">
    <citation type="submission" date="2019-05" db="EMBL/GenBank/DDBJ databases">
        <title>Another draft genome of Portunus trituberculatus and its Hox gene families provides insights of decapod evolution.</title>
        <authorList>
            <person name="Jeong J.-H."/>
            <person name="Song I."/>
            <person name="Kim S."/>
            <person name="Choi T."/>
            <person name="Kim D."/>
            <person name="Ryu S."/>
            <person name="Kim W."/>
        </authorList>
    </citation>
    <scope>NUCLEOTIDE SEQUENCE [LARGE SCALE GENOMIC DNA]</scope>
    <source>
        <tissue evidence="1">Muscle</tissue>
    </source>
</reference>
<organism evidence="1 2">
    <name type="scientific">Portunus trituberculatus</name>
    <name type="common">Swimming crab</name>
    <name type="synonym">Neptunus trituberculatus</name>
    <dbReference type="NCBI Taxonomy" id="210409"/>
    <lineage>
        <taxon>Eukaryota</taxon>
        <taxon>Metazoa</taxon>
        <taxon>Ecdysozoa</taxon>
        <taxon>Arthropoda</taxon>
        <taxon>Crustacea</taxon>
        <taxon>Multicrustacea</taxon>
        <taxon>Malacostraca</taxon>
        <taxon>Eumalacostraca</taxon>
        <taxon>Eucarida</taxon>
        <taxon>Decapoda</taxon>
        <taxon>Pleocyemata</taxon>
        <taxon>Brachyura</taxon>
        <taxon>Eubrachyura</taxon>
        <taxon>Portunoidea</taxon>
        <taxon>Portunidae</taxon>
        <taxon>Portuninae</taxon>
        <taxon>Portunus</taxon>
    </lineage>
</organism>
<accession>A0A5B7F1T6</accession>
<evidence type="ECO:0000313" key="2">
    <source>
        <dbReference type="Proteomes" id="UP000324222"/>
    </source>
</evidence>
<name>A0A5B7F1T6_PORTR</name>
<dbReference type="AlphaFoldDB" id="A0A5B7F1T6"/>
<gene>
    <name evidence="1" type="ORF">E2C01_034518</name>
</gene>